<sequence>MSETPTGSPAASPVEPPRAGALGAVEQRGIEPVPVPERRGNPLELFWVWFAANISVVGMPLGVSLVALGLSAWQAVVVAIIGSFGSFAVVGLISIAGRRGGAPSLTLSRAVFGTRGNAGPTAVALVSRLGWETVNTSTAALAIVTSVSLLAGTGGDAKSAPLVAVAGVALFVGFTVAVSGMGHAVILVVQKWSTWIFGAANLLILAYLVVNIDWAEVGRAPSGGLAAVLTGIGTIVAGTGIGWANSGADMARYQAPTVRALPLVMSASAGAGIPLVIMISMGSVLGASDAAIASSSNPLDAIRATLPLGVAVGYLVISFIGLLLSNHLSVYSAGLTTLTLGLRVKRVWAVIVDVVVTTIGSLLFLLVADGFYGPFTTFISLLAVPISAWVGIFLVDLIRRRHYDPEGLLDLTSRGAYYYTGGVRWSALGPWLAAIVFAALFMQVTPGDVPWYTGPLHDTWIGVNGMAWIAAAVVGGALYAVFGLRSAAGDE</sequence>
<feature type="transmembrane region" description="Helical" evidence="8">
    <location>
        <begin position="305"/>
        <end position="326"/>
    </location>
</feature>
<evidence type="ECO:0000313" key="10">
    <source>
        <dbReference type="Proteomes" id="UP000580474"/>
    </source>
</evidence>
<evidence type="ECO:0000256" key="3">
    <source>
        <dbReference type="ARBA" id="ARBA00022448"/>
    </source>
</evidence>
<feature type="transmembrane region" description="Helical" evidence="8">
    <location>
        <begin position="260"/>
        <end position="285"/>
    </location>
</feature>
<dbReference type="AlphaFoldDB" id="A0A840NK94"/>
<evidence type="ECO:0000256" key="6">
    <source>
        <dbReference type="ARBA" id="ARBA00023136"/>
    </source>
</evidence>
<comment type="similarity">
    <text evidence="2 7">Belongs to the purine-cytosine permease (2.A.39) family.</text>
</comment>
<feature type="transmembrane region" description="Helical" evidence="8">
    <location>
        <begin position="46"/>
        <end position="68"/>
    </location>
</feature>
<evidence type="ECO:0000256" key="7">
    <source>
        <dbReference type="PIRNR" id="PIRNR002744"/>
    </source>
</evidence>
<evidence type="ECO:0000256" key="8">
    <source>
        <dbReference type="SAM" id="Phobius"/>
    </source>
</evidence>
<keyword evidence="3 7" id="KW-0813">Transport</keyword>
<dbReference type="Gene3D" id="1.10.4160.10">
    <property type="entry name" value="Hydantoin permease"/>
    <property type="match status" value="1"/>
</dbReference>
<comment type="caution">
    <text evidence="9">The sequence shown here is derived from an EMBL/GenBank/DDBJ whole genome shotgun (WGS) entry which is preliminary data.</text>
</comment>
<dbReference type="GO" id="GO:0005886">
    <property type="term" value="C:plasma membrane"/>
    <property type="evidence" value="ECO:0007669"/>
    <property type="project" value="TreeGrafter"/>
</dbReference>
<evidence type="ECO:0000256" key="5">
    <source>
        <dbReference type="ARBA" id="ARBA00022989"/>
    </source>
</evidence>
<dbReference type="PIRSF" id="PIRSF002744">
    <property type="entry name" value="Pur-cyt_permease"/>
    <property type="match status" value="1"/>
</dbReference>
<keyword evidence="4 8" id="KW-0812">Transmembrane</keyword>
<dbReference type="RefSeq" id="WP_343071472.1">
    <property type="nucleotide sequence ID" value="NZ_JACHIV010000001.1"/>
</dbReference>
<feature type="transmembrane region" description="Helical" evidence="8">
    <location>
        <begin position="347"/>
        <end position="368"/>
    </location>
</feature>
<dbReference type="PANTHER" id="PTHR31806">
    <property type="entry name" value="PURINE-CYTOSINE PERMEASE FCY2-RELATED"/>
    <property type="match status" value="1"/>
</dbReference>
<comment type="subcellular location">
    <subcellularLocation>
        <location evidence="1">Membrane</location>
        <topology evidence="1">Multi-pass membrane protein</topology>
    </subcellularLocation>
</comment>
<evidence type="ECO:0000313" key="9">
    <source>
        <dbReference type="EMBL" id="MBB5070563.1"/>
    </source>
</evidence>
<feature type="transmembrane region" description="Helical" evidence="8">
    <location>
        <begin position="162"/>
        <end position="188"/>
    </location>
</feature>
<evidence type="ECO:0000256" key="2">
    <source>
        <dbReference type="ARBA" id="ARBA00008974"/>
    </source>
</evidence>
<evidence type="ECO:0000256" key="1">
    <source>
        <dbReference type="ARBA" id="ARBA00004141"/>
    </source>
</evidence>
<keyword evidence="10" id="KW-1185">Reference proteome</keyword>
<dbReference type="GO" id="GO:0022857">
    <property type="term" value="F:transmembrane transporter activity"/>
    <property type="evidence" value="ECO:0007669"/>
    <property type="project" value="InterPro"/>
</dbReference>
<reference evidence="9 10" key="1">
    <citation type="submission" date="2020-08" db="EMBL/GenBank/DDBJ databases">
        <title>Sequencing the genomes of 1000 actinobacteria strains.</title>
        <authorList>
            <person name="Klenk H.-P."/>
        </authorList>
    </citation>
    <scope>NUCLEOTIDE SEQUENCE [LARGE SCALE GENOMIC DNA]</scope>
    <source>
        <strain evidence="9 10">DSM 45582</strain>
    </source>
</reference>
<dbReference type="Proteomes" id="UP000580474">
    <property type="component" value="Unassembled WGS sequence"/>
</dbReference>
<dbReference type="InterPro" id="IPR001248">
    <property type="entry name" value="Pur-cyt_permease"/>
</dbReference>
<feature type="transmembrane region" description="Helical" evidence="8">
    <location>
        <begin position="374"/>
        <end position="395"/>
    </location>
</feature>
<feature type="transmembrane region" description="Helical" evidence="8">
    <location>
        <begin position="461"/>
        <end position="482"/>
    </location>
</feature>
<accession>A0A840NK94</accession>
<organism evidence="9 10">
    <name type="scientific">Saccharopolyspora gloriosae</name>
    <dbReference type="NCBI Taxonomy" id="455344"/>
    <lineage>
        <taxon>Bacteria</taxon>
        <taxon>Bacillati</taxon>
        <taxon>Actinomycetota</taxon>
        <taxon>Actinomycetes</taxon>
        <taxon>Pseudonocardiales</taxon>
        <taxon>Pseudonocardiaceae</taxon>
        <taxon>Saccharopolyspora</taxon>
    </lineage>
</organism>
<dbReference type="EMBL" id="JACHIV010000001">
    <property type="protein sequence ID" value="MBB5070563.1"/>
    <property type="molecule type" value="Genomic_DNA"/>
</dbReference>
<dbReference type="InterPro" id="IPR026030">
    <property type="entry name" value="Pur-cyt_permease_Fcy2/21/22"/>
</dbReference>
<feature type="transmembrane region" description="Helical" evidence="8">
    <location>
        <begin position="195"/>
        <end position="212"/>
    </location>
</feature>
<gene>
    <name evidence="9" type="ORF">BJ969_003651</name>
</gene>
<feature type="transmembrane region" description="Helical" evidence="8">
    <location>
        <begin position="75"/>
        <end position="97"/>
    </location>
</feature>
<proteinExistence type="inferred from homology"/>
<evidence type="ECO:0000256" key="4">
    <source>
        <dbReference type="ARBA" id="ARBA00022692"/>
    </source>
</evidence>
<dbReference type="Pfam" id="PF02133">
    <property type="entry name" value="Transp_cyt_pur"/>
    <property type="match status" value="1"/>
</dbReference>
<feature type="transmembrane region" description="Helical" evidence="8">
    <location>
        <begin position="224"/>
        <end position="248"/>
    </location>
</feature>
<feature type="transmembrane region" description="Helical" evidence="8">
    <location>
        <begin position="416"/>
        <end position="441"/>
    </location>
</feature>
<keyword evidence="5 8" id="KW-1133">Transmembrane helix</keyword>
<name>A0A840NK94_9PSEU</name>
<protein>
    <submittedName>
        <fullName evidence="9">Purine-cytosine permease-like protein</fullName>
    </submittedName>
</protein>
<keyword evidence="6 7" id="KW-0472">Membrane</keyword>
<dbReference type="PANTHER" id="PTHR31806:SF1">
    <property type="entry name" value="PURINE-CYTOSINE PERMEASE FCY2-RELATED"/>
    <property type="match status" value="1"/>
</dbReference>